<keyword evidence="3" id="KW-1185">Reference proteome</keyword>
<name>A0ABS7BQD6_9SPHN</name>
<evidence type="ECO:0000313" key="3">
    <source>
        <dbReference type="Proteomes" id="UP000759103"/>
    </source>
</evidence>
<keyword evidence="1" id="KW-1133">Transmembrane helix</keyword>
<sequence>MTSLRRTLANSPRLALWLVVAALAVRLLVPAGYMLSPTRPLALVACPGVTPVAHHGHDGSPAHQQAPDQPCAFAALAAPLAVAAVAVLATLTLLVAATPTPRLRAAAAPRAPPRWRPPLRAPPLALVA</sequence>
<keyword evidence="1" id="KW-0472">Membrane</keyword>
<dbReference type="EMBL" id="JAHXZN010000004">
    <property type="protein sequence ID" value="MBW6531725.1"/>
    <property type="molecule type" value="Genomic_DNA"/>
</dbReference>
<evidence type="ECO:0008006" key="4">
    <source>
        <dbReference type="Google" id="ProtNLM"/>
    </source>
</evidence>
<reference evidence="2 3" key="1">
    <citation type="submission" date="2021-07" db="EMBL/GenBank/DDBJ databases">
        <title>Sphingomonas sp.</title>
        <authorList>
            <person name="Feng G."/>
            <person name="Li J."/>
            <person name="Pan M."/>
        </authorList>
    </citation>
    <scope>NUCLEOTIDE SEQUENCE [LARGE SCALE GENOMIC DNA]</scope>
    <source>
        <strain evidence="2 3">RRHST34</strain>
    </source>
</reference>
<comment type="caution">
    <text evidence="2">The sequence shown here is derived from an EMBL/GenBank/DDBJ whole genome shotgun (WGS) entry which is preliminary data.</text>
</comment>
<protein>
    <recommendedName>
        <fullName evidence="4">DUF2946 domain-containing protein</fullName>
    </recommendedName>
</protein>
<proteinExistence type="predicted"/>
<organism evidence="2 3">
    <name type="scientific">Sphingomonas citri</name>
    <dbReference type="NCBI Taxonomy" id="2862499"/>
    <lineage>
        <taxon>Bacteria</taxon>
        <taxon>Pseudomonadati</taxon>
        <taxon>Pseudomonadota</taxon>
        <taxon>Alphaproteobacteria</taxon>
        <taxon>Sphingomonadales</taxon>
        <taxon>Sphingomonadaceae</taxon>
        <taxon>Sphingomonas</taxon>
    </lineage>
</organism>
<gene>
    <name evidence="2" type="ORF">KZ820_13355</name>
</gene>
<dbReference type="Proteomes" id="UP000759103">
    <property type="component" value="Unassembled WGS sequence"/>
</dbReference>
<accession>A0ABS7BQD6</accession>
<evidence type="ECO:0000313" key="2">
    <source>
        <dbReference type="EMBL" id="MBW6531725.1"/>
    </source>
</evidence>
<feature type="transmembrane region" description="Helical" evidence="1">
    <location>
        <begin position="72"/>
        <end position="96"/>
    </location>
</feature>
<evidence type="ECO:0000256" key="1">
    <source>
        <dbReference type="SAM" id="Phobius"/>
    </source>
</evidence>
<keyword evidence="1" id="KW-0812">Transmembrane</keyword>
<dbReference type="RefSeq" id="WP_219749106.1">
    <property type="nucleotide sequence ID" value="NZ_JAHXZN010000004.1"/>
</dbReference>